<keyword evidence="4" id="KW-1185">Reference proteome</keyword>
<proteinExistence type="predicted"/>
<feature type="non-terminal residue" evidence="3">
    <location>
        <position position="1"/>
    </location>
</feature>
<feature type="region of interest" description="Disordered" evidence="1">
    <location>
        <begin position="32"/>
        <end position="65"/>
    </location>
</feature>
<protein>
    <submittedName>
        <fullName evidence="3">Uncharacterized protein</fullName>
    </submittedName>
</protein>
<feature type="signal peptide" evidence="2">
    <location>
        <begin position="1"/>
        <end position="20"/>
    </location>
</feature>
<accession>A0AA38JNT5</accession>
<evidence type="ECO:0000313" key="3">
    <source>
        <dbReference type="EMBL" id="KAJ3734263.1"/>
    </source>
</evidence>
<reference evidence="3" key="1">
    <citation type="submission" date="2022-08" db="EMBL/GenBank/DDBJ databases">
        <authorList>
            <consortium name="DOE Joint Genome Institute"/>
            <person name="Min B."/>
            <person name="Sierra-Patev S."/>
            <person name="Naranjo-Ortiz M."/>
            <person name="Looney B."/>
            <person name="Konkel Z."/>
            <person name="Slot J.C."/>
            <person name="Sakamoto Y."/>
            <person name="Steenwyk J.L."/>
            <person name="Rokas A."/>
            <person name="Carro J."/>
            <person name="Camarero S."/>
            <person name="Ferreira P."/>
            <person name="Molpeceres G."/>
            <person name="Ruiz-duenas F.J."/>
            <person name="Serrano A."/>
            <person name="Henrissat B."/>
            <person name="Drula E."/>
            <person name="Hughes K.W."/>
            <person name="Mata J.L."/>
            <person name="Ishikawa N.K."/>
            <person name="Vargas-Isla R."/>
            <person name="Ushijima S."/>
            <person name="Smith C.A."/>
            <person name="Ahrendt S."/>
            <person name="Andreopoulos W."/>
            <person name="He G."/>
            <person name="LaButti K."/>
            <person name="Lipzen A."/>
            <person name="Ng V."/>
            <person name="Riley R."/>
            <person name="Sandor L."/>
            <person name="Barry K."/>
            <person name="Martinez A.T."/>
            <person name="Xiao Y."/>
            <person name="Gibbons J.G."/>
            <person name="Terashima K."/>
            <person name="Hibbett D.S."/>
            <person name="Grigoriev I.V."/>
        </authorList>
    </citation>
    <scope>NUCLEOTIDE SEQUENCE</scope>
    <source>
        <strain evidence="3">ET3784</strain>
    </source>
</reference>
<dbReference type="EMBL" id="JANVFO010000014">
    <property type="protein sequence ID" value="KAJ3734263.1"/>
    <property type="molecule type" value="Genomic_DNA"/>
</dbReference>
<evidence type="ECO:0000256" key="2">
    <source>
        <dbReference type="SAM" id="SignalP"/>
    </source>
</evidence>
<dbReference type="AlphaFoldDB" id="A0AA38JNT5"/>
<name>A0AA38JNT5_9AGAR</name>
<dbReference type="Proteomes" id="UP001176059">
    <property type="component" value="Unassembled WGS sequence"/>
</dbReference>
<keyword evidence="2" id="KW-0732">Signal</keyword>
<gene>
    <name evidence="3" type="ORF">DFJ43DRAFT_1064391</name>
</gene>
<evidence type="ECO:0000256" key="1">
    <source>
        <dbReference type="SAM" id="MobiDB-lite"/>
    </source>
</evidence>
<sequence length="214" mass="24088">DTMLFNISYVLLSLIAVIHAIPVDSGITYPSPCRQTAPSHPPRAVKSLLDPRRTHPHPQPHSEPLPKDEIYVGFVRSKPRGTVPRCEDARIKKEITLIITKYRGHLDIGRPFKILFHGEYDCDGDIHDNLHDFIFWGEGIGGDCEGDPTYCRVQYDKPLSSTVDVDPKTRLADMLIVNQTGEKRVIFGVTYAIRNRVLSESESDEILAPLCPVM</sequence>
<comment type="caution">
    <text evidence="3">The sequence shown here is derived from an EMBL/GenBank/DDBJ whole genome shotgun (WGS) entry which is preliminary data.</text>
</comment>
<organism evidence="3 4">
    <name type="scientific">Lentinula guzmanii</name>
    <dbReference type="NCBI Taxonomy" id="2804957"/>
    <lineage>
        <taxon>Eukaryota</taxon>
        <taxon>Fungi</taxon>
        <taxon>Dikarya</taxon>
        <taxon>Basidiomycota</taxon>
        <taxon>Agaricomycotina</taxon>
        <taxon>Agaricomycetes</taxon>
        <taxon>Agaricomycetidae</taxon>
        <taxon>Agaricales</taxon>
        <taxon>Marasmiineae</taxon>
        <taxon>Omphalotaceae</taxon>
        <taxon>Lentinula</taxon>
    </lineage>
</organism>
<reference evidence="3" key="2">
    <citation type="journal article" date="2023" name="Proc. Natl. Acad. Sci. U.S.A.">
        <title>A global phylogenomic analysis of the shiitake genus Lentinula.</title>
        <authorList>
            <person name="Sierra-Patev S."/>
            <person name="Min B."/>
            <person name="Naranjo-Ortiz M."/>
            <person name="Looney B."/>
            <person name="Konkel Z."/>
            <person name="Slot J.C."/>
            <person name="Sakamoto Y."/>
            <person name="Steenwyk J.L."/>
            <person name="Rokas A."/>
            <person name="Carro J."/>
            <person name="Camarero S."/>
            <person name="Ferreira P."/>
            <person name="Molpeceres G."/>
            <person name="Ruiz-Duenas F.J."/>
            <person name="Serrano A."/>
            <person name="Henrissat B."/>
            <person name="Drula E."/>
            <person name="Hughes K.W."/>
            <person name="Mata J.L."/>
            <person name="Ishikawa N.K."/>
            <person name="Vargas-Isla R."/>
            <person name="Ushijima S."/>
            <person name="Smith C.A."/>
            <person name="Donoghue J."/>
            <person name="Ahrendt S."/>
            <person name="Andreopoulos W."/>
            <person name="He G."/>
            <person name="LaButti K."/>
            <person name="Lipzen A."/>
            <person name="Ng V."/>
            <person name="Riley R."/>
            <person name="Sandor L."/>
            <person name="Barry K."/>
            <person name="Martinez A.T."/>
            <person name="Xiao Y."/>
            <person name="Gibbons J.G."/>
            <person name="Terashima K."/>
            <person name="Grigoriev I.V."/>
            <person name="Hibbett D."/>
        </authorList>
    </citation>
    <scope>NUCLEOTIDE SEQUENCE</scope>
    <source>
        <strain evidence="3">ET3784</strain>
    </source>
</reference>
<evidence type="ECO:0000313" key="4">
    <source>
        <dbReference type="Proteomes" id="UP001176059"/>
    </source>
</evidence>
<feature type="chain" id="PRO_5041359441" evidence="2">
    <location>
        <begin position="21"/>
        <end position="214"/>
    </location>
</feature>